<gene>
    <name evidence="2" type="ORF">RHSP_79257</name>
</gene>
<evidence type="ECO:0000313" key="2">
    <source>
        <dbReference type="EMBL" id="ENN86416.1"/>
    </source>
</evidence>
<feature type="compositionally biased region" description="Basic and acidic residues" evidence="1">
    <location>
        <begin position="77"/>
        <end position="95"/>
    </location>
</feature>
<reference evidence="2 3" key="1">
    <citation type="journal article" date="2012" name="BMC Genomics">
        <title>Genomic basis of broad host range and environmental adaptability of Rhizobium tropici CIAT 899 and Rhizobium sp. PRF 81 which are used in inoculants for common bean (Phaseolus vulgaris L.).</title>
        <authorList>
            <person name="Ormeno-Orrillo E."/>
            <person name="Menna P."/>
            <person name="Almeida L.G."/>
            <person name="Ollero F.J."/>
            <person name="Nicolas M.F."/>
            <person name="Pains Rodrigues E."/>
            <person name="Shigueyoshi Nakatani A."/>
            <person name="Silva Batista J.S."/>
            <person name="Oliveira Chueire L.M."/>
            <person name="Souza R.C."/>
            <person name="Ribeiro Vasconcelos A.T."/>
            <person name="Megias M."/>
            <person name="Hungria M."/>
            <person name="Martinez-Romero E."/>
        </authorList>
    </citation>
    <scope>NUCLEOTIDE SEQUENCE [LARGE SCALE GENOMIC DNA]</scope>
    <source>
        <strain evidence="2 3">PRF 81</strain>
    </source>
</reference>
<dbReference type="Gene3D" id="3.40.50.720">
    <property type="entry name" value="NAD(P)-binding Rossmann-like Domain"/>
    <property type="match status" value="1"/>
</dbReference>
<dbReference type="SUPFAM" id="SSF51735">
    <property type="entry name" value="NAD(P)-binding Rossmann-fold domains"/>
    <property type="match status" value="1"/>
</dbReference>
<dbReference type="Proteomes" id="UP000012429">
    <property type="component" value="Unassembled WGS sequence"/>
</dbReference>
<organism evidence="2 3">
    <name type="scientific">Rhizobium freirei PRF 81</name>
    <dbReference type="NCBI Taxonomy" id="363754"/>
    <lineage>
        <taxon>Bacteria</taxon>
        <taxon>Pseudomonadati</taxon>
        <taxon>Pseudomonadota</taxon>
        <taxon>Alphaproteobacteria</taxon>
        <taxon>Hyphomicrobiales</taxon>
        <taxon>Rhizobiaceae</taxon>
        <taxon>Rhizobium/Agrobacterium group</taxon>
        <taxon>Rhizobium</taxon>
    </lineage>
</organism>
<protein>
    <submittedName>
        <fullName evidence="2">NAD(P)-binding protein</fullName>
    </submittedName>
</protein>
<evidence type="ECO:0000256" key="1">
    <source>
        <dbReference type="SAM" id="MobiDB-lite"/>
    </source>
</evidence>
<dbReference type="AlphaFoldDB" id="N6V090"/>
<sequence length="95" mass="10438">MRPLLRQHVEHLSLIDIHEPEELAENESFVRADLSRLDEATAVLRGIDGVVHLAGIASGVDMNTILQANVLGTFNHPDGKRTGDQNEHRDHAQGA</sequence>
<accession>N6V090</accession>
<evidence type="ECO:0000313" key="3">
    <source>
        <dbReference type="Proteomes" id="UP000012429"/>
    </source>
</evidence>
<name>N6V090_9HYPH</name>
<proteinExistence type="predicted"/>
<dbReference type="InterPro" id="IPR036291">
    <property type="entry name" value="NAD(P)-bd_dom_sf"/>
</dbReference>
<dbReference type="EMBL" id="AQHN01000069">
    <property type="protein sequence ID" value="ENN86416.1"/>
    <property type="molecule type" value="Genomic_DNA"/>
</dbReference>
<dbReference type="PATRIC" id="fig|363754.4.peg.3850"/>
<dbReference type="STRING" id="363754.RHSP_79257"/>
<feature type="region of interest" description="Disordered" evidence="1">
    <location>
        <begin position="73"/>
        <end position="95"/>
    </location>
</feature>
<keyword evidence="3" id="KW-1185">Reference proteome</keyword>
<comment type="caution">
    <text evidence="2">The sequence shown here is derived from an EMBL/GenBank/DDBJ whole genome shotgun (WGS) entry which is preliminary data.</text>
</comment>